<evidence type="ECO:0000259" key="1">
    <source>
        <dbReference type="PROSITE" id="PS50995"/>
    </source>
</evidence>
<evidence type="ECO:0000313" key="3">
    <source>
        <dbReference type="Proteomes" id="UP000515312"/>
    </source>
</evidence>
<dbReference type="PANTHER" id="PTHR33164:SF101">
    <property type="entry name" value="TRANSCRIPTIONAL REPRESSOR MPRA"/>
    <property type="match status" value="1"/>
</dbReference>
<gene>
    <name evidence="2" type="ORF">H7849_14350</name>
</gene>
<evidence type="ECO:0000313" key="2">
    <source>
        <dbReference type="EMBL" id="QNI30351.1"/>
    </source>
</evidence>
<dbReference type="Gene3D" id="1.10.10.10">
    <property type="entry name" value="Winged helix-like DNA-binding domain superfamily/Winged helix DNA-binding domain"/>
    <property type="match status" value="1"/>
</dbReference>
<dbReference type="KEGG" id="adin:H7849_14350"/>
<reference evidence="2 3" key="1">
    <citation type="submission" date="2020-08" db="EMBL/GenBank/DDBJ databases">
        <title>Edaphobacter telluris sp. nov. and Acidobacterium dinghuensis sp. nov., two acidobacteria isolated from forest soil.</title>
        <authorList>
            <person name="Fu J."/>
            <person name="Qiu L."/>
        </authorList>
    </citation>
    <scope>NUCLEOTIDE SEQUENCE [LARGE SCALE GENOMIC DNA]</scope>
    <source>
        <strain evidence="2">4Y35</strain>
    </source>
</reference>
<name>A0A7G8BCT1_9BACT</name>
<dbReference type="Pfam" id="PF12802">
    <property type="entry name" value="MarR_2"/>
    <property type="match status" value="1"/>
</dbReference>
<dbReference type="InterPro" id="IPR036390">
    <property type="entry name" value="WH_DNA-bd_sf"/>
</dbReference>
<keyword evidence="3" id="KW-1185">Reference proteome</keyword>
<protein>
    <submittedName>
        <fullName evidence="2">MarR family transcriptional regulator</fullName>
    </submittedName>
</protein>
<sequence>MVSKLQEEIKQTRPFVNIEEEALLNIRRTSDRLQHHTQQLFKPHGITPTQYNVLRILRGAGDEGLRCSDIGERLVSSDPDITRLLGRLQKQKFIRRKRNPKDKRVIYATITAEGLRLLKETDPLVNDGVRQILKHMNREKLTTLVSLLEEVRQALMPEAAASS</sequence>
<dbReference type="PROSITE" id="PS50995">
    <property type="entry name" value="HTH_MARR_2"/>
    <property type="match status" value="1"/>
</dbReference>
<dbReference type="PANTHER" id="PTHR33164">
    <property type="entry name" value="TRANSCRIPTIONAL REGULATOR, MARR FAMILY"/>
    <property type="match status" value="1"/>
</dbReference>
<accession>A0A7G8BCT1</accession>
<dbReference type="RefSeq" id="WP_186740189.1">
    <property type="nucleotide sequence ID" value="NZ_CP060394.1"/>
</dbReference>
<organism evidence="2 3">
    <name type="scientific">Alloacidobacterium dinghuense</name>
    <dbReference type="NCBI Taxonomy" id="2763107"/>
    <lineage>
        <taxon>Bacteria</taxon>
        <taxon>Pseudomonadati</taxon>
        <taxon>Acidobacteriota</taxon>
        <taxon>Terriglobia</taxon>
        <taxon>Terriglobales</taxon>
        <taxon>Acidobacteriaceae</taxon>
        <taxon>Alloacidobacterium</taxon>
    </lineage>
</organism>
<dbReference type="SUPFAM" id="SSF46785">
    <property type="entry name" value="Winged helix' DNA-binding domain"/>
    <property type="match status" value="1"/>
</dbReference>
<dbReference type="AlphaFoldDB" id="A0A7G8BCT1"/>
<dbReference type="Proteomes" id="UP000515312">
    <property type="component" value="Chromosome"/>
</dbReference>
<dbReference type="SMART" id="SM00347">
    <property type="entry name" value="HTH_MARR"/>
    <property type="match status" value="1"/>
</dbReference>
<dbReference type="EMBL" id="CP060394">
    <property type="protein sequence ID" value="QNI30351.1"/>
    <property type="molecule type" value="Genomic_DNA"/>
</dbReference>
<dbReference type="InterPro" id="IPR039422">
    <property type="entry name" value="MarR/SlyA-like"/>
</dbReference>
<dbReference type="GO" id="GO:0003700">
    <property type="term" value="F:DNA-binding transcription factor activity"/>
    <property type="evidence" value="ECO:0007669"/>
    <property type="project" value="InterPro"/>
</dbReference>
<dbReference type="PRINTS" id="PR00598">
    <property type="entry name" value="HTHMARR"/>
</dbReference>
<dbReference type="GO" id="GO:0006950">
    <property type="term" value="P:response to stress"/>
    <property type="evidence" value="ECO:0007669"/>
    <property type="project" value="TreeGrafter"/>
</dbReference>
<feature type="domain" description="HTH marR-type" evidence="1">
    <location>
        <begin position="19"/>
        <end position="153"/>
    </location>
</feature>
<proteinExistence type="predicted"/>
<dbReference type="InterPro" id="IPR000835">
    <property type="entry name" value="HTH_MarR-typ"/>
</dbReference>
<dbReference type="InterPro" id="IPR036388">
    <property type="entry name" value="WH-like_DNA-bd_sf"/>
</dbReference>